<keyword evidence="8" id="KW-1185">Reference proteome</keyword>
<dbReference type="InterPro" id="IPR038508">
    <property type="entry name" value="ArfGAP_dom_sf"/>
</dbReference>
<dbReference type="Proteomes" id="UP000282876">
    <property type="component" value="Unassembled WGS sequence"/>
</dbReference>
<evidence type="ECO:0000256" key="4">
    <source>
        <dbReference type="ARBA" id="ARBA00022833"/>
    </source>
</evidence>
<gene>
    <name evidence="7" type="ORF">TUBRATIS_18460</name>
</gene>
<evidence type="ECO:0000256" key="5">
    <source>
        <dbReference type="PROSITE-ProRule" id="PRU00288"/>
    </source>
</evidence>
<dbReference type="EMBL" id="RCSS01000442">
    <property type="protein sequence ID" value="RVD91694.1"/>
    <property type="molecule type" value="Genomic_DNA"/>
</dbReference>
<dbReference type="AlphaFoldDB" id="A0A437AKT4"/>
<keyword evidence="2" id="KW-0479">Metal-binding</keyword>
<dbReference type="SMART" id="SM00105">
    <property type="entry name" value="ArfGap"/>
    <property type="match status" value="1"/>
</dbReference>
<sequence length="244" mass="28309">MQNYKKELKDMITKENIKCFDCNIPNPQWTSLSYGIFICLECAGVHRSYGAQISRVKSINMDEWSERDFLFIKHGSNKKLNDFIQRNNLNKKETEFFKNNKMIEYSKLLSDTVNQNCSEEVKQFTIPTYKYNTNKRNTTDTNNYIDNKIYNTNNGSDSSLNQVISSTISSLGKSMLKGAKIIKKQTVKYGGVINQKVVQPSIKMIKEKKKSLFAEKQNNSSPVIIERPIIDKNKKIEDGWNKWD</sequence>
<dbReference type="SUPFAM" id="SSF57863">
    <property type="entry name" value="ArfGap/RecO-like zinc finger"/>
    <property type="match status" value="1"/>
</dbReference>
<evidence type="ECO:0000313" key="7">
    <source>
        <dbReference type="EMBL" id="RVD91694.1"/>
    </source>
</evidence>
<dbReference type="OrthoDB" id="983479at2759"/>
<evidence type="ECO:0000313" key="8">
    <source>
        <dbReference type="Proteomes" id="UP000282876"/>
    </source>
</evidence>
<feature type="domain" description="Arf-GAP" evidence="6">
    <location>
        <begin position="2"/>
        <end position="87"/>
    </location>
</feature>
<evidence type="ECO:0000256" key="2">
    <source>
        <dbReference type="ARBA" id="ARBA00022723"/>
    </source>
</evidence>
<reference evidence="7 8" key="1">
    <citation type="submission" date="2018-10" db="EMBL/GenBank/DDBJ databases">
        <title>Draft genome sequence of the microsporidian Tubulinosema ratisbonensis.</title>
        <authorList>
            <person name="Polonais V."/>
            <person name="Peyretaillade E."/>
            <person name="Niehus S."/>
            <person name="Wawrzyniak I."/>
            <person name="Franchet A."/>
            <person name="Gaspin C."/>
            <person name="Reichstadt M."/>
            <person name="Belser C."/>
            <person name="Labadie K."/>
            <person name="Delbac F."/>
            <person name="Ferrandon D."/>
        </authorList>
    </citation>
    <scope>NUCLEOTIDE SEQUENCE [LARGE SCALE GENOMIC DNA]</scope>
    <source>
        <strain evidence="7 8">Franzen</strain>
    </source>
</reference>
<dbReference type="STRING" id="291195.A0A437AKT4"/>
<dbReference type="PROSITE" id="PS50115">
    <property type="entry name" value="ARFGAP"/>
    <property type="match status" value="1"/>
</dbReference>
<keyword evidence="4" id="KW-0862">Zinc</keyword>
<dbReference type="PRINTS" id="PR00405">
    <property type="entry name" value="REVINTRACTNG"/>
</dbReference>
<dbReference type="GO" id="GO:0048205">
    <property type="term" value="P:COPI coating of Golgi vesicle"/>
    <property type="evidence" value="ECO:0007669"/>
    <property type="project" value="TreeGrafter"/>
</dbReference>
<organism evidence="7 8">
    <name type="scientific">Tubulinosema ratisbonensis</name>
    <dbReference type="NCBI Taxonomy" id="291195"/>
    <lineage>
        <taxon>Eukaryota</taxon>
        <taxon>Fungi</taxon>
        <taxon>Fungi incertae sedis</taxon>
        <taxon>Microsporidia</taxon>
        <taxon>Tubulinosematoidea</taxon>
        <taxon>Tubulinosematidae</taxon>
        <taxon>Tubulinosema</taxon>
    </lineage>
</organism>
<dbReference type="PANTHER" id="PTHR45686:SF4">
    <property type="entry name" value="ADP-RIBOSYLATION FACTOR GTPASE ACTIVATING PROTEIN 3, ISOFORM H"/>
    <property type="match status" value="1"/>
</dbReference>
<dbReference type="PANTHER" id="PTHR45686">
    <property type="entry name" value="ADP-RIBOSYLATION FACTOR GTPASE ACTIVATING PROTEIN 3, ISOFORM H-RELATED"/>
    <property type="match status" value="1"/>
</dbReference>
<dbReference type="GO" id="GO:0000139">
    <property type="term" value="C:Golgi membrane"/>
    <property type="evidence" value="ECO:0007669"/>
    <property type="project" value="GOC"/>
</dbReference>
<evidence type="ECO:0000256" key="3">
    <source>
        <dbReference type="ARBA" id="ARBA00022771"/>
    </source>
</evidence>
<comment type="caution">
    <text evidence="7">The sequence shown here is derived from an EMBL/GenBank/DDBJ whole genome shotgun (WGS) entry which is preliminary data.</text>
</comment>
<dbReference type="Pfam" id="PF01412">
    <property type="entry name" value="ArfGap"/>
    <property type="match status" value="1"/>
</dbReference>
<protein>
    <submittedName>
        <fullName evidence="7">Arf GTPase activating</fullName>
    </submittedName>
</protein>
<dbReference type="GO" id="GO:0005096">
    <property type="term" value="F:GTPase activator activity"/>
    <property type="evidence" value="ECO:0007669"/>
    <property type="project" value="UniProtKB-KW"/>
</dbReference>
<accession>A0A437AKT4</accession>
<dbReference type="GO" id="GO:0008270">
    <property type="term" value="F:zinc ion binding"/>
    <property type="evidence" value="ECO:0007669"/>
    <property type="project" value="UniProtKB-KW"/>
</dbReference>
<name>A0A437AKT4_9MICR</name>
<dbReference type="VEuPathDB" id="MicrosporidiaDB:TUBRATIS_18460"/>
<evidence type="ECO:0000259" key="6">
    <source>
        <dbReference type="PROSITE" id="PS50115"/>
    </source>
</evidence>
<keyword evidence="3 5" id="KW-0863">Zinc-finger</keyword>
<evidence type="ECO:0000256" key="1">
    <source>
        <dbReference type="ARBA" id="ARBA00022468"/>
    </source>
</evidence>
<dbReference type="Gene3D" id="1.10.220.150">
    <property type="entry name" value="Arf GTPase activating protein"/>
    <property type="match status" value="1"/>
</dbReference>
<dbReference type="InterPro" id="IPR037278">
    <property type="entry name" value="ARFGAP/RecO"/>
</dbReference>
<dbReference type="InterPro" id="IPR001164">
    <property type="entry name" value="ArfGAP_dom"/>
</dbReference>
<proteinExistence type="predicted"/>
<keyword evidence="1" id="KW-0343">GTPase activation</keyword>